<evidence type="ECO:0000313" key="9">
    <source>
        <dbReference type="Proteomes" id="UP000523087"/>
    </source>
</evidence>
<dbReference type="GO" id="GO:0019678">
    <property type="term" value="P:propionate metabolic process, methylmalonyl pathway"/>
    <property type="evidence" value="ECO:0007669"/>
    <property type="project" value="TreeGrafter"/>
</dbReference>
<comment type="caution">
    <text evidence="8">The sequence shown here is derived from an EMBL/GenBank/DDBJ whole genome shotgun (WGS) entry which is preliminary data.</text>
</comment>
<dbReference type="AlphaFoldDB" id="A0A7V9Z3H5"/>
<feature type="domain" description="Methylmalonyl-CoA mutase alpha/beta chain catalytic" evidence="7">
    <location>
        <begin position="119"/>
        <end position="494"/>
    </location>
</feature>
<dbReference type="CDD" id="cd03677">
    <property type="entry name" value="MM_CoA_mutase_beta"/>
    <property type="match status" value="1"/>
</dbReference>
<dbReference type="Gene3D" id="3.20.20.240">
    <property type="entry name" value="Methylmalonyl-CoA mutase"/>
    <property type="match status" value="1"/>
</dbReference>
<sequence length="682" mass="76018">MTDISMMKNQSFPLPSYEEWKREVEKSLKGKPFEKLYSTTYENLLIKPIYTREDVESLEHMEQYPGFPRYVRGVEVNGYIREPWAVSQEISARSPKEWNEIVKNDLERGQTEIHLVLDRLGFSIQSLHDIEEMFSGISLIDYSLRVDAGENSLSFFALLTAHLQNQQIPLGIVRGTIGMDPISILVEKGQLSSSLSTLYDVMADVTKWAKKERAYVKTILVRGEPYHNGGANAVQELAFVFATAVEYLNECLNRGLTIDEVAQRISFSLEIGSNFFMEIAKLRAARLIWSNIVQAFGGNKESQKMVIHARTSHFTKTIYDPYVNMLRATTEAFAATVGGANSLHVSPFDEAIQQADEFSRRIARNTQLILLEEAHIGRVIDPAGGSYYVETLTVQVAQEAWNLFQQIEAKGGITKALEEGFVQAEVEKVAALRKNNVKTRKEKIVGTNFYANLAEPTVQKAEGNNNASISFDLPLNEENIAQLKAGFDAKKFTETAIAMVSCRASAQEINQALAATGPSIAIQPIPQWRLAEPFEQLRKASEVYSEKHGRRPTVHLINLGPIPNHKARADFITGFFEAGGLEVVKNNGYMSAEEAVQGALSFQGTHYIICGSDESYTDTVPTIAAELKKANPHLKLYVAGKQSPEIEKTFVQSGIDGFIHIGSNCYDTLAEFMKDMGVALDE</sequence>
<reference evidence="8 9" key="1">
    <citation type="submission" date="2020-07" db="EMBL/GenBank/DDBJ databases">
        <title>Genomic Encyclopedia of Type Strains, Phase IV (KMG-IV): sequencing the most valuable type-strain genomes for metagenomic binning, comparative biology and taxonomic classification.</title>
        <authorList>
            <person name="Goeker M."/>
        </authorList>
    </citation>
    <scope>NUCLEOTIDE SEQUENCE [LARGE SCALE GENOMIC DNA]</scope>
    <source>
        <strain evidence="8 9">DSM 15730</strain>
    </source>
</reference>
<protein>
    <recommendedName>
        <fullName evidence="3">methylmalonyl-CoA mutase</fullName>
        <ecNumber evidence="3">5.4.99.2</ecNumber>
    </recommendedName>
</protein>
<evidence type="ECO:0000256" key="3">
    <source>
        <dbReference type="ARBA" id="ARBA00012398"/>
    </source>
</evidence>
<dbReference type="PROSITE" id="PS00544">
    <property type="entry name" value="METMALONYL_COA_MUTASE"/>
    <property type="match status" value="1"/>
</dbReference>
<dbReference type="PANTHER" id="PTHR48101:SF4">
    <property type="entry name" value="METHYLMALONYL-COA MUTASE, MITOCHONDRIAL"/>
    <property type="match status" value="1"/>
</dbReference>
<dbReference type="GO" id="GO:0004494">
    <property type="term" value="F:methylmalonyl-CoA mutase activity"/>
    <property type="evidence" value="ECO:0007669"/>
    <property type="project" value="UniProtKB-EC"/>
</dbReference>
<dbReference type="RefSeq" id="WP_181554326.1">
    <property type="nucleotide sequence ID" value="NZ_JACDUT010000001.1"/>
</dbReference>
<comment type="similarity">
    <text evidence="2">Belongs to the methylmalonyl-CoA mutase family.</text>
</comment>
<keyword evidence="5 8" id="KW-0413">Isomerase</keyword>
<dbReference type="GO" id="GO:0005737">
    <property type="term" value="C:cytoplasm"/>
    <property type="evidence" value="ECO:0007669"/>
    <property type="project" value="TreeGrafter"/>
</dbReference>
<evidence type="ECO:0000256" key="6">
    <source>
        <dbReference type="ARBA" id="ARBA00023285"/>
    </source>
</evidence>
<evidence type="ECO:0000256" key="5">
    <source>
        <dbReference type="ARBA" id="ARBA00023235"/>
    </source>
</evidence>
<evidence type="ECO:0000256" key="2">
    <source>
        <dbReference type="ARBA" id="ARBA00008465"/>
    </source>
</evidence>
<gene>
    <name evidence="8" type="ORF">HNR31_000134</name>
</gene>
<comment type="cofactor">
    <cofactor evidence="1">
        <name>adenosylcob(III)alamin</name>
        <dbReference type="ChEBI" id="CHEBI:18408"/>
    </cofactor>
</comment>
<keyword evidence="9" id="KW-1185">Reference proteome</keyword>
<dbReference type="EMBL" id="JACDUT010000001">
    <property type="protein sequence ID" value="MBA2873382.1"/>
    <property type="molecule type" value="Genomic_DNA"/>
</dbReference>
<dbReference type="Proteomes" id="UP000523087">
    <property type="component" value="Unassembled WGS sequence"/>
</dbReference>
<proteinExistence type="inferred from homology"/>
<keyword evidence="6" id="KW-0170">Cobalt</keyword>
<dbReference type="InterPro" id="IPR058549">
    <property type="entry name" value="MeMalonylCoA_mutase_a/b_site"/>
</dbReference>
<feature type="domain" description="Methylmalonyl-CoA mutase alpha/beta chain catalytic" evidence="7">
    <location>
        <begin position="40"/>
        <end position="118"/>
    </location>
</feature>
<name>A0A7V9Z3H5_9BACL</name>
<dbReference type="Pfam" id="PF01642">
    <property type="entry name" value="MM_CoA_mutase"/>
    <property type="match status" value="2"/>
</dbReference>
<dbReference type="InterPro" id="IPR036724">
    <property type="entry name" value="Cobalamin-bd_sf"/>
</dbReference>
<dbReference type="Gene3D" id="3.40.50.280">
    <property type="entry name" value="Cobalamin-binding domain"/>
    <property type="match status" value="1"/>
</dbReference>
<dbReference type="SUPFAM" id="SSF52242">
    <property type="entry name" value="Cobalamin (vitamin B12)-binding domain"/>
    <property type="match status" value="1"/>
</dbReference>
<dbReference type="GO" id="GO:0031419">
    <property type="term" value="F:cobalamin binding"/>
    <property type="evidence" value="ECO:0007669"/>
    <property type="project" value="UniProtKB-KW"/>
</dbReference>
<dbReference type="EC" id="5.4.99.2" evidence="3"/>
<keyword evidence="4" id="KW-0846">Cobalamin</keyword>
<dbReference type="GO" id="GO:0046872">
    <property type="term" value="F:metal ion binding"/>
    <property type="evidence" value="ECO:0007669"/>
    <property type="project" value="InterPro"/>
</dbReference>
<evidence type="ECO:0000259" key="7">
    <source>
        <dbReference type="Pfam" id="PF01642"/>
    </source>
</evidence>
<dbReference type="PANTHER" id="PTHR48101">
    <property type="entry name" value="METHYLMALONYL-COA MUTASE, MITOCHONDRIAL-RELATED"/>
    <property type="match status" value="1"/>
</dbReference>
<dbReference type="InterPro" id="IPR006099">
    <property type="entry name" value="MeMalonylCoA_mutase_a/b_cat"/>
</dbReference>
<organism evidence="8 9">
    <name type="scientific">Thermaerobacillus caldiproteolyticus</name>
    <dbReference type="NCBI Taxonomy" id="247480"/>
    <lineage>
        <taxon>Bacteria</taxon>
        <taxon>Bacillati</taxon>
        <taxon>Bacillota</taxon>
        <taxon>Bacilli</taxon>
        <taxon>Bacillales</taxon>
        <taxon>Anoxybacillaceae</taxon>
        <taxon>Thermaerobacillus</taxon>
    </lineage>
</organism>
<evidence type="ECO:0000256" key="1">
    <source>
        <dbReference type="ARBA" id="ARBA00001922"/>
    </source>
</evidence>
<evidence type="ECO:0000256" key="4">
    <source>
        <dbReference type="ARBA" id="ARBA00022628"/>
    </source>
</evidence>
<evidence type="ECO:0000313" key="8">
    <source>
        <dbReference type="EMBL" id="MBA2873382.1"/>
    </source>
</evidence>
<accession>A0A7V9Z3H5</accession>
<dbReference type="InterPro" id="IPR016176">
    <property type="entry name" value="Cbl-dep_enz_cat"/>
</dbReference>
<dbReference type="SUPFAM" id="SSF51703">
    <property type="entry name" value="Cobalamin (vitamin B12)-dependent enzymes"/>
    <property type="match status" value="1"/>
</dbReference>